<protein>
    <submittedName>
        <fullName evidence="2">Uncharacterized protein</fullName>
    </submittedName>
</protein>
<reference evidence="2" key="2">
    <citation type="journal article" date="2021" name="PeerJ">
        <title>Extensive microbial diversity within the chicken gut microbiome revealed by metagenomics and culture.</title>
        <authorList>
            <person name="Gilroy R."/>
            <person name="Ravi A."/>
            <person name="Getino M."/>
            <person name="Pursley I."/>
            <person name="Horton D.L."/>
            <person name="Alikhan N.F."/>
            <person name="Baker D."/>
            <person name="Gharbi K."/>
            <person name="Hall N."/>
            <person name="Watson M."/>
            <person name="Adriaenssens E.M."/>
            <person name="Foster-Nyarko E."/>
            <person name="Jarju S."/>
            <person name="Secka A."/>
            <person name="Antonio M."/>
            <person name="Oren A."/>
            <person name="Chaudhuri R.R."/>
            <person name="La Ragione R."/>
            <person name="Hildebrand F."/>
            <person name="Pallen M.J."/>
        </authorList>
    </citation>
    <scope>NUCLEOTIDE SEQUENCE</scope>
    <source>
        <strain evidence="2">ChiBcec15-4380</strain>
    </source>
</reference>
<keyword evidence="1" id="KW-1133">Transmembrane helix</keyword>
<dbReference type="Proteomes" id="UP000824239">
    <property type="component" value="Unassembled WGS sequence"/>
</dbReference>
<feature type="transmembrane region" description="Helical" evidence="1">
    <location>
        <begin position="21"/>
        <end position="45"/>
    </location>
</feature>
<evidence type="ECO:0000313" key="3">
    <source>
        <dbReference type="Proteomes" id="UP000824239"/>
    </source>
</evidence>
<sequence length="160" mass="17295">MKKPDLAPYLPLGVPAAAVAGYLRLALGLALLVSFRFLFAFASALQELYYTDLSGRRLLTPGAVMPAFSQLLPGVFWGFWAVAALMPAAALGLYLSHYQGSRSIYTMRRLPNRGELWRRCLAVPAATALTALAAVAVLATVYFGIYLIFTPAVCLPGRLI</sequence>
<feature type="transmembrane region" description="Helical" evidence="1">
    <location>
        <begin position="75"/>
        <end position="95"/>
    </location>
</feature>
<dbReference type="EMBL" id="DVHE01000002">
    <property type="protein sequence ID" value="HIR49676.1"/>
    <property type="molecule type" value="Genomic_DNA"/>
</dbReference>
<feature type="transmembrane region" description="Helical" evidence="1">
    <location>
        <begin position="116"/>
        <end position="149"/>
    </location>
</feature>
<dbReference type="AlphaFoldDB" id="A0A9D1DFV1"/>
<name>A0A9D1DFV1_9FIRM</name>
<evidence type="ECO:0000256" key="1">
    <source>
        <dbReference type="SAM" id="Phobius"/>
    </source>
</evidence>
<organism evidence="2 3">
    <name type="scientific">Candidatus Avoscillospira avicola</name>
    <dbReference type="NCBI Taxonomy" id="2840706"/>
    <lineage>
        <taxon>Bacteria</taxon>
        <taxon>Bacillati</taxon>
        <taxon>Bacillota</taxon>
        <taxon>Clostridia</taxon>
        <taxon>Eubacteriales</taxon>
        <taxon>Oscillospiraceae</taxon>
        <taxon>Oscillospiraceae incertae sedis</taxon>
        <taxon>Candidatus Avoscillospira</taxon>
    </lineage>
</organism>
<accession>A0A9D1DFV1</accession>
<keyword evidence="1" id="KW-0472">Membrane</keyword>
<keyword evidence="1" id="KW-0812">Transmembrane</keyword>
<gene>
    <name evidence="2" type="ORF">IAA53_00075</name>
</gene>
<reference evidence="2" key="1">
    <citation type="submission" date="2020-10" db="EMBL/GenBank/DDBJ databases">
        <authorList>
            <person name="Gilroy R."/>
        </authorList>
    </citation>
    <scope>NUCLEOTIDE SEQUENCE</scope>
    <source>
        <strain evidence="2">ChiBcec15-4380</strain>
    </source>
</reference>
<proteinExistence type="predicted"/>
<evidence type="ECO:0000313" key="2">
    <source>
        <dbReference type="EMBL" id="HIR49676.1"/>
    </source>
</evidence>
<comment type="caution">
    <text evidence="2">The sequence shown here is derived from an EMBL/GenBank/DDBJ whole genome shotgun (WGS) entry which is preliminary data.</text>
</comment>